<dbReference type="PANTHER" id="PTHR10773">
    <property type="entry name" value="DNA-DIRECTED RNA POLYMERASES I, II, AND III SUBUNIT RPABC2"/>
    <property type="match status" value="1"/>
</dbReference>
<organism evidence="1 2">
    <name type="scientific">Mytilus coruscus</name>
    <name type="common">Sea mussel</name>
    <dbReference type="NCBI Taxonomy" id="42192"/>
    <lineage>
        <taxon>Eukaryota</taxon>
        <taxon>Metazoa</taxon>
        <taxon>Spiralia</taxon>
        <taxon>Lophotrochozoa</taxon>
        <taxon>Mollusca</taxon>
        <taxon>Bivalvia</taxon>
        <taxon>Autobranchia</taxon>
        <taxon>Pteriomorphia</taxon>
        <taxon>Mytilida</taxon>
        <taxon>Mytiloidea</taxon>
        <taxon>Mytilidae</taxon>
        <taxon>Mytilinae</taxon>
        <taxon>Mytilus</taxon>
    </lineage>
</organism>
<keyword evidence="2" id="KW-1185">Reference proteome</keyword>
<reference evidence="1 2" key="1">
    <citation type="submission" date="2020-06" db="EMBL/GenBank/DDBJ databases">
        <authorList>
            <person name="Li R."/>
            <person name="Bekaert M."/>
        </authorList>
    </citation>
    <scope>NUCLEOTIDE SEQUENCE [LARGE SCALE GENOMIC DNA]</scope>
    <source>
        <strain evidence="2">wild</strain>
    </source>
</reference>
<dbReference type="EMBL" id="CACVKT020003886">
    <property type="protein sequence ID" value="CAC5386628.1"/>
    <property type="molecule type" value="Genomic_DNA"/>
</dbReference>
<evidence type="ECO:0000313" key="1">
    <source>
        <dbReference type="EMBL" id="CAC5386628.1"/>
    </source>
</evidence>
<protein>
    <submittedName>
        <fullName evidence="1">Uncharacterized protein</fullName>
    </submittedName>
</protein>
<evidence type="ECO:0000313" key="2">
    <source>
        <dbReference type="Proteomes" id="UP000507470"/>
    </source>
</evidence>
<dbReference type="PANTHER" id="PTHR10773:SF19">
    <property type="match status" value="1"/>
</dbReference>
<sequence length="177" mass="20239">MKYELHIVGKSNSKVERDNDRSSEKAVLCFYMEMLELVQGQIFQFFFYKRKLNVFNLTGHLSLNKCAYNAVWSEHIAGRGANEICSALLKILEKVLEDFPTLETITLWSDSCIPQNRNSIVVTALQHFMRSDTSYSLKSVEHKFSEPGHSSIQEVDCVHSHIEKALNLSEPPRVTGE</sequence>
<dbReference type="Proteomes" id="UP000507470">
    <property type="component" value="Unassembled WGS sequence"/>
</dbReference>
<proteinExistence type="predicted"/>
<gene>
    <name evidence="1" type="ORF">MCOR_22038</name>
</gene>
<name>A0A6J8BRN7_MYTCO</name>
<dbReference type="AlphaFoldDB" id="A0A6J8BRN7"/>
<accession>A0A6J8BRN7</accession>
<dbReference type="OrthoDB" id="6117933at2759"/>